<evidence type="ECO:0000313" key="1">
    <source>
        <dbReference type="EMBL" id="MBF9221444.1"/>
    </source>
</evidence>
<reference evidence="1 2" key="1">
    <citation type="submission" date="2020-11" db="EMBL/GenBank/DDBJ databases">
        <authorList>
            <person name="Kim M.K."/>
        </authorList>
    </citation>
    <scope>NUCLEOTIDE SEQUENCE [LARGE SCALE GENOMIC DNA]</scope>
    <source>
        <strain evidence="1 2">BT662</strain>
    </source>
</reference>
<dbReference type="Proteomes" id="UP000618931">
    <property type="component" value="Unassembled WGS sequence"/>
</dbReference>
<organism evidence="1 2">
    <name type="scientific">Hymenobacter ruricola</name>
    <dbReference type="NCBI Taxonomy" id="2791023"/>
    <lineage>
        <taxon>Bacteria</taxon>
        <taxon>Pseudomonadati</taxon>
        <taxon>Bacteroidota</taxon>
        <taxon>Cytophagia</taxon>
        <taxon>Cytophagales</taxon>
        <taxon>Hymenobacteraceae</taxon>
        <taxon>Hymenobacter</taxon>
    </lineage>
</organism>
<proteinExistence type="predicted"/>
<comment type="caution">
    <text evidence="1">The sequence shown here is derived from an EMBL/GenBank/DDBJ whole genome shotgun (WGS) entry which is preliminary data.</text>
</comment>
<gene>
    <name evidence="1" type="ORF">I2H31_10040</name>
</gene>
<accession>A0ABS0I4G8</accession>
<protein>
    <submittedName>
        <fullName evidence="1">Uncharacterized protein</fullName>
    </submittedName>
</protein>
<dbReference type="RefSeq" id="WP_196292886.1">
    <property type="nucleotide sequence ID" value="NZ_JADQDM010000003.1"/>
</dbReference>
<sequence length="184" mass="21648">MDRTVKIFKPSGHKLAEITFSYDRGQQAQARITEFGQLYDDDDPDDESKSVYELLSRESYVKYQQFDSIDKIKAFDREYARRELRTSLDKPIDQYTFVYDADPVLLRYVLSRHHQGEVIGMVNVRFSFINNTKELAFLSGQHPRFDTELSANSLETNYSCMERMMLYEDSIVSACDVTRLDPWY</sequence>
<keyword evidence="2" id="KW-1185">Reference proteome</keyword>
<name>A0ABS0I4G8_9BACT</name>
<evidence type="ECO:0000313" key="2">
    <source>
        <dbReference type="Proteomes" id="UP000618931"/>
    </source>
</evidence>
<dbReference type="EMBL" id="JADQDM010000003">
    <property type="protein sequence ID" value="MBF9221444.1"/>
    <property type="molecule type" value="Genomic_DNA"/>
</dbReference>